<keyword evidence="4" id="KW-1133">Transmembrane helix</keyword>
<dbReference type="Pfam" id="PF00400">
    <property type="entry name" value="WD40"/>
    <property type="match status" value="2"/>
</dbReference>
<reference evidence="7" key="1">
    <citation type="submission" date="2018-12" db="EMBL/GenBank/DDBJ databases">
        <title>Tengunoibacter tsumagoiensis gen. nov., sp. nov., Dictyobacter kobayashii sp. nov., D. alpinus sp. nov., and D. joshuensis sp. nov. and description of Dictyobacteraceae fam. nov. within the order Ktedonobacterales isolated from Tengu-no-mugimeshi.</title>
        <authorList>
            <person name="Wang C.M."/>
            <person name="Zheng Y."/>
            <person name="Sakai Y."/>
            <person name="Toyoda A."/>
            <person name="Minakuchi Y."/>
            <person name="Abe K."/>
            <person name="Yokota A."/>
            <person name="Yabe S."/>
        </authorList>
    </citation>
    <scope>NUCLEOTIDE SEQUENCE [LARGE SCALE GENOMIC DNA]</scope>
    <source>
        <strain evidence="7">Uno16</strain>
    </source>
</reference>
<dbReference type="InterPro" id="IPR036322">
    <property type="entry name" value="WD40_repeat_dom_sf"/>
</dbReference>
<dbReference type="Proteomes" id="UP000287171">
    <property type="component" value="Unassembled WGS sequence"/>
</dbReference>
<feature type="repeat" description="WD" evidence="3">
    <location>
        <begin position="301"/>
        <end position="343"/>
    </location>
</feature>
<gene>
    <name evidence="6" type="ORF">KDA_08320</name>
</gene>
<dbReference type="InterPro" id="IPR015943">
    <property type="entry name" value="WD40/YVTN_repeat-like_dom_sf"/>
</dbReference>
<dbReference type="SUPFAM" id="SSF50978">
    <property type="entry name" value="WD40 repeat-like"/>
    <property type="match status" value="1"/>
</dbReference>
<dbReference type="Gene3D" id="2.130.10.10">
    <property type="entry name" value="YVTN repeat-like/Quinoprotein amine dehydrogenase"/>
    <property type="match status" value="4"/>
</dbReference>
<keyword evidence="2" id="KW-0677">Repeat</keyword>
<dbReference type="CDD" id="cd00200">
    <property type="entry name" value="WD40"/>
    <property type="match status" value="1"/>
</dbReference>
<dbReference type="InterPro" id="IPR001680">
    <property type="entry name" value="WD40_rpt"/>
</dbReference>
<evidence type="ECO:0000313" key="7">
    <source>
        <dbReference type="Proteomes" id="UP000287171"/>
    </source>
</evidence>
<feature type="repeat" description="WD" evidence="3">
    <location>
        <begin position="344"/>
        <end position="385"/>
    </location>
</feature>
<proteinExistence type="predicted"/>
<evidence type="ECO:0000256" key="4">
    <source>
        <dbReference type="SAM" id="Phobius"/>
    </source>
</evidence>
<feature type="repeat" description="WD" evidence="3">
    <location>
        <begin position="387"/>
        <end position="419"/>
    </location>
</feature>
<dbReference type="AlphaFoldDB" id="A0A402B1Z1"/>
<organism evidence="6 7">
    <name type="scientific">Dictyobacter alpinus</name>
    <dbReference type="NCBI Taxonomy" id="2014873"/>
    <lineage>
        <taxon>Bacteria</taxon>
        <taxon>Bacillati</taxon>
        <taxon>Chloroflexota</taxon>
        <taxon>Ktedonobacteria</taxon>
        <taxon>Ktedonobacterales</taxon>
        <taxon>Dictyobacteraceae</taxon>
        <taxon>Dictyobacter</taxon>
    </lineage>
</organism>
<accession>A0A402B1Z1</accession>
<dbReference type="PANTHER" id="PTHR44129">
    <property type="entry name" value="WD REPEAT-CONTAINING PROTEIN POP1"/>
    <property type="match status" value="1"/>
</dbReference>
<keyword evidence="4" id="KW-0472">Membrane</keyword>
<evidence type="ECO:0000256" key="3">
    <source>
        <dbReference type="PROSITE-ProRule" id="PRU00221"/>
    </source>
</evidence>
<name>A0A402B1Z1_9CHLR</name>
<dbReference type="EMBL" id="BIFT01000001">
    <property type="protein sequence ID" value="GCE25348.1"/>
    <property type="molecule type" value="Genomic_DNA"/>
</dbReference>
<keyword evidence="4" id="KW-0812">Transmembrane</keyword>
<dbReference type="PROSITE" id="PS50082">
    <property type="entry name" value="WD_REPEATS_2"/>
    <property type="match status" value="4"/>
</dbReference>
<feature type="domain" description="WDR19 first beta-propeller" evidence="5">
    <location>
        <begin position="229"/>
        <end position="377"/>
    </location>
</feature>
<evidence type="ECO:0000256" key="2">
    <source>
        <dbReference type="ARBA" id="ARBA00022737"/>
    </source>
</evidence>
<dbReference type="RefSeq" id="WP_161981926.1">
    <property type="nucleotide sequence ID" value="NZ_BIFT01000001.1"/>
</dbReference>
<dbReference type="InterPro" id="IPR057855">
    <property type="entry name" value="Beta-prop_WDR19_1st"/>
</dbReference>
<keyword evidence="1 3" id="KW-0853">WD repeat</keyword>
<protein>
    <recommendedName>
        <fullName evidence="5">WDR19 first beta-propeller domain-containing protein</fullName>
    </recommendedName>
</protein>
<dbReference type="InterPro" id="IPR050349">
    <property type="entry name" value="WD_LIS1/nudF_dynein_reg"/>
</dbReference>
<dbReference type="Pfam" id="PF08817">
    <property type="entry name" value="YukD"/>
    <property type="match status" value="1"/>
</dbReference>
<feature type="transmembrane region" description="Helical" evidence="4">
    <location>
        <begin position="157"/>
        <end position="179"/>
    </location>
</feature>
<dbReference type="InterPro" id="IPR019775">
    <property type="entry name" value="WD40_repeat_CS"/>
</dbReference>
<dbReference type="PROSITE" id="PS50294">
    <property type="entry name" value="WD_REPEATS_REGION"/>
    <property type="match status" value="2"/>
</dbReference>
<evidence type="ECO:0000313" key="6">
    <source>
        <dbReference type="EMBL" id="GCE25348.1"/>
    </source>
</evidence>
<dbReference type="SMART" id="SM00320">
    <property type="entry name" value="WD40"/>
    <property type="match status" value="7"/>
</dbReference>
<dbReference type="Pfam" id="PF23389">
    <property type="entry name" value="Beta-prop_WDR19_1st"/>
    <property type="match status" value="1"/>
</dbReference>
<evidence type="ECO:0000259" key="5">
    <source>
        <dbReference type="Pfam" id="PF23389"/>
    </source>
</evidence>
<sequence length="514" mass="54747">MHKSEILIEQDTFGEARPVVVAMEVPISVVLPKLVDILQLPKHDLFGNPLVYTLRHAASGRILLTDQTLTAAGILPGMRLMLDSSSTESLSVPIAPIASETVIPGPGPGPLPLMDSALHSSETIADQSLFATIPSQSSQAPIDDSGTKKRGGISRRALLATLGTLVGVGAAGGVGYAAYHNWFQAAQTQQNAGVMPVKMPAQKPAMQGANPTLKVNLTFTKHKQLVRSIAWSPTGNTLASGSDDTQVLLWDTMGNIQRIIEHPAAIRGLAWSPDGAQLATGANNQVAFWDSATGRRLAFSTQLHNQMVTGLAWATHNMKQLVSVGSDKRAVVWNTQNFRPVRTYRAHTNPITAVSWSTDGQTVATVSDAGAVRIWNAATGKDIHGYYQDAQIPMRTLAFAVDGATLAVGGDDGVLRIWNALTCARHTAFSCVDAPQRLQLVKSSLRAVAWSSDGRFLAVGAQDGTFIVLQANKGMKQIFSQKLNGAIHGITWSPNGKQVATALGNQAIIWDVIA</sequence>
<dbReference type="InterPro" id="IPR024962">
    <property type="entry name" value="YukD-like"/>
</dbReference>
<feature type="repeat" description="WD" evidence="3">
    <location>
        <begin position="219"/>
        <end position="251"/>
    </location>
</feature>
<evidence type="ECO:0000256" key="1">
    <source>
        <dbReference type="ARBA" id="ARBA00022574"/>
    </source>
</evidence>
<keyword evidence="7" id="KW-1185">Reference proteome</keyword>
<comment type="caution">
    <text evidence="6">The sequence shown here is derived from an EMBL/GenBank/DDBJ whole genome shotgun (WGS) entry which is preliminary data.</text>
</comment>
<dbReference type="PROSITE" id="PS00678">
    <property type="entry name" value="WD_REPEATS_1"/>
    <property type="match status" value="1"/>
</dbReference>